<protein>
    <submittedName>
        <fullName evidence="1">Uncharacterized protein</fullName>
    </submittedName>
</protein>
<dbReference type="PaxDb" id="44689-DDB0206549"/>
<organism evidence="1 2">
    <name type="scientific">Dictyostelium discoideum</name>
    <name type="common">Social amoeba</name>
    <dbReference type="NCBI Taxonomy" id="44689"/>
    <lineage>
        <taxon>Eukaryota</taxon>
        <taxon>Amoebozoa</taxon>
        <taxon>Evosea</taxon>
        <taxon>Eumycetozoa</taxon>
        <taxon>Dictyostelia</taxon>
        <taxon>Dictyosteliales</taxon>
        <taxon>Dictyosteliaceae</taxon>
        <taxon>Dictyostelium</taxon>
    </lineage>
</organism>
<comment type="caution">
    <text evidence="1">The sequence shown here is derived from an EMBL/GenBank/DDBJ whole genome shotgun (WGS) entry which is preliminary data.</text>
</comment>
<dbReference type="GeneID" id="8618303"/>
<dbReference type="Proteomes" id="UP000002195">
    <property type="component" value="Unassembled WGS sequence"/>
</dbReference>
<reference evidence="1 2" key="1">
    <citation type="journal article" date="2005" name="Nature">
        <title>The genome of the social amoeba Dictyostelium discoideum.</title>
        <authorList>
            <consortium name="The Dictyostelium discoideum Sequencing Consortium"/>
            <person name="Eichinger L."/>
            <person name="Pachebat J.A."/>
            <person name="Glockner G."/>
            <person name="Rajandream M.A."/>
            <person name="Sucgang R."/>
            <person name="Berriman M."/>
            <person name="Song J."/>
            <person name="Olsen R."/>
            <person name="Szafranski K."/>
            <person name="Xu Q."/>
            <person name="Tunggal B."/>
            <person name="Kummerfeld S."/>
            <person name="Madera M."/>
            <person name="Konfortov B.A."/>
            <person name="Rivero F."/>
            <person name="Bankier A.T."/>
            <person name="Lehmann R."/>
            <person name="Hamlin N."/>
            <person name="Davies R."/>
            <person name="Gaudet P."/>
            <person name="Fey P."/>
            <person name="Pilcher K."/>
            <person name="Chen G."/>
            <person name="Saunders D."/>
            <person name="Sodergren E."/>
            <person name="Davis P."/>
            <person name="Kerhornou A."/>
            <person name="Nie X."/>
            <person name="Hall N."/>
            <person name="Anjard C."/>
            <person name="Hemphill L."/>
            <person name="Bason N."/>
            <person name="Farbrother P."/>
            <person name="Desany B."/>
            <person name="Just E."/>
            <person name="Morio T."/>
            <person name="Rost R."/>
            <person name="Churcher C."/>
            <person name="Cooper J."/>
            <person name="Haydock S."/>
            <person name="van Driessche N."/>
            <person name="Cronin A."/>
            <person name="Goodhead I."/>
            <person name="Muzny D."/>
            <person name="Mourier T."/>
            <person name="Pain A."/>
            <person name="Lu M."/>
            <person name="Harper D."/>
            <person name="Lindsay R."/>
            <person name="Hauser H."/>
            <person name="James K."/>
            <person name="Quiles M."/>
            <person name="Madan Babu M."/>
            <person name="Saito T."/>
            <person name="Buchrieser C."/>
            <person name="Wardroper A."/>
            <person name="Felder M."/>
            <person name="Thangavelu M."/>
            <person name="Johnson D."/>
            <person name="Knights A."/>
            <person name="Loulseged H."/>
            <person name="Mungall K."/>
            <person name="Oliver K."/>
            <person name="Price C."/>
            <person name="Quail M.A."/>
            <person name="Urushihara H."/>
            <person name="Hernandez J."/>
            <person name="Rabbinowitsch E."/>
            <person name="Steffen D."/>
            <person name="Sanders M."/>
            <person name="Ma J."/>
            <person name="Kohara Y."/>
            <person name="Sharp S."/>
            <person name="Simmonds M."/>
            <person name="Spiegler S."/>
            <person name="Tivey A."/>
            <person name="Sugano S."/>
            <person name="White B."/>
            <person name="Walker D."/>
            <person name="Woodward J."/>
            <person name="Winckler T."/>
            <person name="Tanaka Y."/>
            <person name="Shaulsky G."/>
            <person name="Schleicher M."/>
            <person name="Weinstock G."/>
            <person name="Rosenthal A."/>
            <person name="Cox E.C."/>
            <person name="Chisholm R.L."/>
            <person name="Gibbs R."/>
            <person name="Loomis W.F."/>
            <person name="Platzer M."/>
            <person name="Kay R.R."/>
            <person name="Williams J."/>
            <person name="Dear P.H."/>
            <person name="Noegel A.A."/>
            <person name="Barrell B."/>
            <person name="Kuspa A."/>
        </authorList>
    </citation>
    <scope>NUCLEOTIDE SEQUENCE [LARGE SCALE GENOMIC DNA]</scope>
    <source>
        <strain evidence="1 2">AX4</strain>
    </source>
</reference>
<dbReference type="RefSeq" id="XP_645133.1">
    <property type="nucleotide sequence ID" value="XM_640041.1"/>
</dbReference>
<accession>Q55A51</accession>
<evidence type="ECO:0000313" key="2">
    <source>
        <dbReference type="Proteomes" id="UP000002195"/>
    </source>
</evidence>
<dbReference type="KEGG" id="ddi:DDB_G0272312"/>
<sequence length="107" mass="12460">MKKFNNESNGTIINPFQDLCILNNILQQSFYNFNNNYYENINFNQNNLNSIIKIYIGYGNYNLTCQSISISNFNNISISPYNFNQNQTIIENLFLNLENTNLIINGP</sequence>
<dbReference type="AlphaFoldDB" id="Q76P32"/>
<keyword evidence="2" id="KW-1185">Reference proteome</keyword>
<proteinExistence type="predicted"/>
<evidence type="ECO:0000313" key="1">
    <source>
        <dbReference type="EMBL" id="EAL71308.1"/>
    </source>
</evidence>
<accession>Q76P32</accession>
<dbReference type="EMBL" id="AAFI02000008">
    <property type="protein sequence ID" value="EAL71308.1"/>
    <property type="molecule type" value="Genomic_DNA"/>
</dbReference>
<name>Q76P32_DICDI</name>
<dbReference type="InParanoid" id="Q76P32"/>
<gene>
    <name evidence="1" type="ORF">DDB_G0272312</name>
</gene>
<dbReference type="HOGENOM" id="CLU_2214927_0_0_1"/>